<dbReference type="Gene3D" id="3.40.50.2300">
    <property type="match status" value="1"/>
</dbReference>
<dbReference type="Pfam" id="PF00072">
    <property type="entry name" value="Response_reg"/>
    <property type="match status" value="1"/>
</dbReference>
<gene>
    <name evidence="7" type="ORF">GCM10009665_46110</name>
</gene>
<keyword evidence="8" id="KW-1185">Reference proteome</keyword>
<evidence type="ECO:0000313" key="8">
    <source>
        <dbReference type="Proteomes" id="UP001500037"/>
    </source>
</evidence>
<evidence type="ECO:0000256" key="1">
    <source>
        <dbReference type="ARBA" id="ARBA00023015"/>
    </source>
</evidence>
<evidence type="ECO:0000256" key="3">
    <source>
        <dbReference type="ARBA" id="ARBA00023163"/>
    </source>
</evidence>
<protein>
    <submittedName>
        <fullName evidence="7">LuxR C-terminal-related transcriptional regulator</fullName>
    </submittedName>
</protein>
<keyword evidence="3" id="KW-0804">Transcription</keyword>
<dbReference type="PANTHER" id="PTHR44688:SF16">
    <property type="entry name" value="DNA-BINDING TRANSCRIPTIONAL ACTIVATOR DEVR_DOSR"/>
    <property type="match status" value="1"/>
</dbReference>
<keyword evidence="2" id="KW-0238">DNA-binding</keyword>
<dbReference type="SMART" id="SM00421">
    <property type="entry name" value="HTH_LUXR"/>
    <property type="match status" value="1"/>
</dbReference>
<dbReference type="InterPro" id="IPR016032">
    <property type="entry name" value="Sig_transdc_resp-reg_C-effctor"/>
</dbReference>
<feature type="domain" description="Response regulatory" evidence="6">
    <location>
        <begin position="25"/>
        <end position="141"/>
    </location>
</feature>
<evidence type="ECO:0000256" key="4">
    <source>
        <dbReference type="PROSITE-ProRule" id="PRU00169"/>
    </source>
</evidence>
<keyword evidence="1" id="KW-0805">Transcription regulation</keyword>
<evidence type="ECO:0000313" key="7">
    <source>
        <dbReference type="EMBL" id="GAA1250185.1"/>
    </source>
</evidence>
<dbReference type="CDD" id="cd06170">
    <property type="entry name" value="LuxR_C_like"/>
    <property type="match status" value="1"/>
</dbReference>
<dbReference type="Proteomes" id="UP001500037">
    <property type="component" value="Unassembled WGS sequence"/>
</dbReference>
<organism evidence="7 8">
    <name type="scientific">Kitasatospora nipponensis</name>
    <dbReference type="NCBI Taxonomy" id="258049"/>
    <lineage>
        <taxon>Bacteria</taxon>
        <taxon>Bacillati</taxon>
        <taxon>Actinomycetota</taxon>
        <taxon>Actinomycetes</taxon>
        <taxon>Kitasatosporales</taxon>
        <taxon>Streptomycetaceae</taxon>
        <taxon>Kitasatospora</taxon>
    </lineage>
</organism>
<name>A0ABN1WNL4_9ACTN</name>
<proteinExistence type="predicted"/>
<feature type="domain" description="HTH luxR-type" evidence="5">
    <location>
        <begin position="170"/>
        <end position="235"/>
    </location>
</feature>
<comment type="caution">
    <text evidence="4">Lacks conserved residue(s) required for the propagation of feature annotation.</text>
</comment>
<dbReference type="PROSITE" id="PS50043">
    <property type="entry name" value="HTH_LUXR_2"/>
    <property type="match status" value="1"/>
</dbReference>
<sequence>MAYGRYAARGPGSAQGTGEGPLGVRLVVVDDHRLLAEALAAALQVRGHRVLAVGCPAAAGPDLVAQRRPEVCLLGVARPGAPGAFTPVRRLRQERPEVAVVVLGPVDDLRGVANAFAAGAAGYVRSDERIEVVDRAITRARAGEAAVAVEVLQAVFERLLHPVREPDDEALRLLGALTRREVQVLARIAEGQDTQEIAAGMGIAPSTARTHVQRVLMKLGARTRLEAAAVADRTGLLARLVRD</sequence>
<dbReference type="Pfam" id="PF00196">
    <property type="entry name" value="GerE"/>
    <property type="match status" value="1"/>
</dbReference>
<evidence type="ECO:0000256" key="2">
    <source>
        <dbReference type="ARBA" id="ARBA00023125"/>
    </source>
</evidence>
<dbReference type="EMBL" id="BAAALF010000089">
    <property type="protein sequence ID" value="GAA1250185.1"/>
    <property type="molecule type" value="Genomic_DNA"/>
</dbReference>
<evidence type="ECO:0000259" key="6">
    <source>
        <dbReference type="PROSITE" id="PS50110"/>
    </source>
</evidence>
<reference evidence="7 8" key="1">
    <citation type="journal article" date="2019" name="Int. J. Syst. Evol. Microbiol.">
        <title>The Global Catalogue of Microorganisms (GCM) 10K type strain sequencing project: providing services to taxonomists for standard genome sequencing and annotation.</title>
        <authorList>
            <consortium name="The Broad Institute Genomics Platform"/>
            <consortium name="The Broad Institute Genome Sequencing Center for Infectious Disease"/>
            <person name="Wu L."/>
            <person name="Ma J."/>
        </authorList>
    </citation>
    <scope>NUCLEOTIDE SEQUENCE [LARGE SCALE GENOMIC DNA]</scope>
    <source>
        <strain evidence="7 8">JCM 13004</strain>
    </source>
</reference>
<dbReference type="InterPro" id="IPR001789">
    <property type="entry name" value="Sig_transdc_resp-reg_receiver"/>
</dbReference>
<evidence type="ECO:0000259" key="5">
    <source>
        <dbReference type="PROSITE" id="PS50043"/>
    </source>
</evidence>
<comment type="caution">
    <text evidence="7">The sequence shown here is derived from an EMBL/GenBank/DDBJ whole genome shotgun (WGS) entry which is preliminary data.</text>
</comment>
<dbReference type="InterPro" id="IPR011006">
    <property type="entry name" value="CheY-like_superfamily"/>
</dbReference>
<dbReference type="InterPro" id="IPR000792">
    <property type="entry name" value="Tscrpt_reg_LuxR_C"/>
</dbReference>
<accession>A0ABN1WNL4</accession>
<dbReference type="PANTHER" id="PTHR44688">
    <property type="entry name" value="DNA-BINDING TRANSCRIPTIONAL ACTIVATOR DEVR_DOSR"/>
    <property type="match status" value="1"/>
</dbReference>
<dbReference type="SUPFAM" id="SSF46894">
    <property type="entry name" value="C-terminal effector domain of the bipartite response regulators"/>
    <property type="match status" value="1"/>
</dbReference>
<dbReference type="SUPFAM" id="SSF52172">
    <property type="entry name" value="CheY-like"/>
    <property type="match status" value="1"/>
</dbReference>
<dbReference type="PROSITE" id="PS50110">
    <property type="entry name" value="RESPONSE_REGULATORY"/>
    <property type="match status" value="1"/>
</dbReference>
<dbReference type="PRINTS" id="PR00038">
    <property type="entry name" value="HTHLUXR"/>
</dbReference>